<organism evidence="8 10">
    <name type="scientific">Fimbriiglobus ruber</name>
    <dbReference type="NCBI Taxonomy" id="1908690"/>
    <lineage>
        <taxon>Bacteria</taxon>
        <taxon>Pseudomonadati</taxon>
        <taxon>Planctomycetota</taxon>
        <taxon>Planctomycetia</taxon>
        <taxon>Gemmatales</taxon>
        <taxon>Gemmataceae</taxon>
        <taxon>Fimbriiglobus</taxon>
    </lineage>
</organism>
<dbReference type="Proteomes" id="UP000214646">
    <property type="component" value="Unassembled WGS sequence"/>
</dbReference>
<evidence type="ECO:0000256" key="1">
    <source>
        <dbReference type="ARBA" id="ARBA00008857"/>
    </source>
</evidence>
<reference evidence="8" key="2">
    <citation type="journal article" date="2018" name="Appl. Environ. Microbiol.">
        <title>Genome Analysis of Fimbriiglobus ruber SP5(T), a Planctomycete with Confirmed Chitinolytic Capability.</title>
        <authorList>
            <person name="Ravin N.V."/>
            <person name="Rakitin A.L."/>
            <person name="Ivanova A.A."/>
            <person name="Beletsky A.V."/>
            <person name="Kulichevskaya I.S."/>
            <person name="Mardanov A.V."/>
            <person name="Dedysh S.N."/>
        </authorList>
    </citation>
    <scope>NUCLEOTIDE SEQUENCE</scope>
    <source>
        <strain evidence="8">SP5</strain>
    </source>
</reference>
<evidence type="ECO:0000259" key="6">
    <source>
        <dbReference type="PROSITE" id="PS51898"/>
    </source>
</evidence>
<evidence type="ECO:0000256" key="5">
    <source>
        <dbReference type="PROSITE-ProRule" id="PRU01248"/>
    </source>
</evidence>
<keyword evidence="2" id="KW-0229">DNA integration</keyword>
<dbReference type="InterPro" id="IPR002104">
    <property type="entry name" value="Integrase_catalytic"/>
</dbReference>
<comment type="caution">
    <text evidence="8">The sequence shown here is derived from an EMBL/GenBank/DDBJ whole genome shotgun (WGS) entry which is preliminary data.</text>
</comment>
<dbReference type="InterPro" id="IPR013762">
    <property type="entry name" value="Integrase-like_cat_sf"/>
</dbReference>
<dbReference type="EMBL" id="NIDE01000008">
    <property type="protein sequence ID" value="OWK40199.1"/>
    <property type="molecule type" value="Genomic_DNA"/>
</dbReference>
<evidence type="ECO:0000256" key="2">
    <source>
        <dbReference type="ARBA" id="ARBA00022908"/>
    </source>
</evidence>
<comment type="similarity">
    <text evidence="1">Belongs to the 'phage' integrase family.</text>
</comment>
<keyword evidence="4" id="KW-0233">DNA recombination</keyword>
<dbReference type="PROSITE" id="PS51900">
    <property type="entry name" value="CB"/>
    <property type="match status" value="1"/>
</dbReference>
<dbReference type="Gene3D" id="1.10.150.130">
    <property type="match status" value="1"/>
</dbReference>
<protein>
    <submittedName>
        <fullName evidence="9">Phage integrase family protein</fullName>
    </submittedName>
    <submittedName>
        <fullName evidence="8">Recombination and DNA repair</fullName>
    </submittedName>
</protein>
<evidence type="ECO:0000256" key="3">
    <source>
        <dbReference type="ARBA" id="ARBA00023125"/>
    </source>
</evidence>
<keyword evidence="3 5" id="KW-0238">DNA-binding</keyword>
<dbReference type="EMBL" id="NIDE01000009">
    <property type="protein sequence ID" value="OWK39831.1"/>
    <property type="molecule type" value="Genomic_DNA"/>
</dbReference>
<dbReference type="AlphaFoldDB" id="A0A225DE63"/>
<feature type="domain" description="Tyr recombinase" evidence="6">
    <location>
        <begin position="106"/>
        <end position="292"/>
    </location>
</feature>
<dbReference type="PROSITE" id="PS51898">
    <property type="entry name" value="TYR_RECOMBINASE"/>
    <property type="match status" value="1"/>
</dbReference>
<keyword evidence="10" id="KW-1185">Reference proteome</keyword>
<evidence type="ECO:0000313" key="8">
    <source>
        <dbReference type="EMBL" id="OWK39831.1"/>
    </source>
</evidence>
<dbReference type="InterPro" id="IPR010998">
    <property type="entry name" value="Integrase_recombinase_N"/>
</dbReference>
<dbReference type="InterPro" id="IPR050090">
    <property type="entry name" value="Tyrosine_recombinase_XerCD"/>
</dbReference>
<reference evidence="10" key="1">
    <citation type="submission" date="2017-06" db="EMBL/GenBank/DDBJ databases">
        <title>Genome analysis of Fimbriiglobus ruber SP5, the first member of the order Planctomycetales with confirmed chitinolytic capability.</title>
        <authorList>
            <person name="Ravin N.V."/>
            <person name="Rakitin A.L."/>
            <person name="Ivanova A.A."/>
            <person name="Beletsky A.V."/>
            <person name="Kulichevskaya I.S."/>
            <person name="Mardanov A.V."/>
            <person name="Dedysh S.N."/>
        </authorList>
    </citation>
    <scope>NUCLEOTIDE SEQUENCE [LARGE SCALE GENOMIC DNA]</scope>
    <source>
        <strain evidence="10">SP5</strain>
    </source>
</reference>
<dbReference type="PANTHER" id="PTHR30349:SF64">
    <property type="entry name" value="PROPHAGE INTEGRASE INTD-RELATED"/>
    <property type="match status" value="1"/>
</dbReference>
<dbReference type="SUPFAM" id="SSF56349">
    <property type="entry name" value="DNA breaking-rejoining enzymes"/>
    <property type="match status" value="1"/>
</dbReference>
<dbReference type="Pfam" id="PF02899">
    <property type="entry name" value="Phage_int_SAM_1"/>
    <property type="match status" value="1"/>
</dbReference>
<evidence type="ECO:0000256" key="4">
    <source>
        <dbReference type="ARBA" id="ARBA00023172"/>
    </source>
</evidence>
<accession>A0A225DE63</accession>
<evidence type="ECO:0000259" key="7">
    <source>
        <dbReference type="PROSITE" id="PS51900"/>
    </source>
</evidence>
<dbReference type="PANTHER" id="PTHR30349">
    <property type="entry name" value="PHAGE INTEGRASE-RELATED"/>
    <property type="match status" value="1"/>
</dbReference>
<dbReference type="InterPro" id="IPR044068">
    <property type="entry name" value="CB"/>
</dbReference>
<evidence type="ECO:0000313" key="10">
    <source>
        <dbReference type="Proteomes" id="UP000214646"/>
    </source>
</evidence>
<dbReference type="GO" id="GO:0003677">
    <property type="term" value="F:DNA binding"/>
    <property type="evidence" value="ECO:0007669"/>
    <property type="project" value="UniProtKB-UniRule"/>
</dbReference>
<feature type="domain" description="Core-binding (CB)" evidence="7">
    <location>
        <begin position="1"/>
        <end position="85"/>
    </location>
</feature>
<dbReference type="GO" id="GO:0006310">
    <property type="term" value="P:DNA recombination"/>
    <property type="evidence" value="ECO:0007669"/>
    <property type="project" value="UniProtKB-KW"/>
</dbReference>
<dbReference type="InterPro" id="IPR011010">
    <property type="entry name" value="DNA_brk_join_enz"/>
</dbReference>
<name>A0A225DE63_9BACT</name>
<sequence>MTVAQAVEDYLGYLRTEHRARKTLVKYHGIFDRFVTYLAEQRVLRLGQVTAGHFDRYRAHRQKSRHRKTVYTEGVVIKQLFRWARTRKLVTEDVLADVRLHKPPLVPKTAPTLAQVARLLAAADEPLRTYLSFLAFTGMRAGELQRLRLEDIDRTGNWVHVVSRPGHETKTRMSRKIPIHPRLQAILGIIRASGGTWLFTAAPSTKYPDGGRPISVKRLNEQFTRLAARLGLPVGRESGFVVHSLRHFFETAAVNARVPQRVVDAWLGHRSDRSMAAVYYHLGDEESHQFMGSVPFGMGEPAADAGREDAS</sequence>
<proteinExistence type="inferred from homology"/>
<dbReference type="GO" id="GO:0015074">
    <property type="term" value="P:DNA integration"/>
    <property type="evidence" value="ECO:0007669"/>
    <property type="project" value="UniProtKB-KW"/>
</dbReference>
<gene>
    <name evidence="9" type="ORF">FRUB_05118</name>
    <name evidence="8" type="ORF">FRUB_05721</name>
</gene>
<dbReference type="Gene3D" id="1.10.443.10">
    <property type="entry name" value="Intergrase catalytic core"/>
    <property type="match status" value="1"/>
</dbReference>
<dbReference type="InterPro" id="IPR004107">
    <property type="entry name" value="Integrase_SAM-like_N"/>
</dbReference>
<evidence type="ECO:0000313" key="9">
    <source>
        <dbReference type="EMBL" id="OWK40199.1"/>
    </source>
</evidence>
<dbReference type="Pfam" id="PF00589">
    <property type="entry name" value="Phage_integrase"/>
    <property type="match status" value="1"/>
</dbReference>